<dbReference type="RefSeq" id="XP_022289667.1">
    <property type="nucleotide sequence ID" value="XM_022433959.1"/>
</dbReference>
<dbReference type="GeneID" id="111101449"/>
<dbReference type="SUPFAM" id="SSF52799">
    <property type="entry name" value="(Phosphotyrosine protein) phosphatases II"/>
    <property type="match status" value="1"/>
</dbReference>
<protein>
    <submittedName>
        <fullName evidence="2 3">Uncharacterized protein LOC111101449 isoform X1</fullName>
    </submittedName>
</protein>
<dbReference type="AlphaFoldDB" id="A0A8B8ADW2"/>
<reference evidence="3 4" key="2">
    <citation type="submission" date="2025-04" db="UniProtKB">
        <authorList>
            <consortium name="RefSeq"/>
        </authorList>
    </citation>
    <scope>IDENTIFICATION</scope>
    <source>
        <tissue evidence="3 4">Whole sample</tissue>
    </source>
</reference>
<organism evidence="1 4">
    <name type="scientific">Crassostrea virginica</name>
    <name type="common">Eastern oyster</name>
    <dbReference type="NCBI Taxonomy" id="6565"/>
    <lineage>
        <taxon>Eukaryota</taxon>
        <taxon>Metazoa</taxon>
        <taxon>Spiralia</taxon>
        <taxon>Lophotrochozoa</taxon>
        <taxon>Mollusca</taxon>
        <taxon>Bivalvia</taxon>
        <taxon>Autobranchia</taxon>
        <taxon>Pteriomorphia</taxon>
        <taxon>Ostreida</taxon>
        <taxon>Ostreoidea</taxon>
        <taxon>Ostreidae</taxon>
        <taxon>Crassostrea</taxon>
    </lineage>
</organism>
<gene>
    <name evidence="2 3 4" type="primary">LOC111101449</name>
</gene>
<dbReference type="Gene3D" id="3.90.190.10">
    <property type="entry name" value="Protein tyrosine phosphatase superfamily"/>
    <property type="match status" value="3"/>
</dbReference>
<evidence type="ECO:0000313" key="2">
    <source>
        <dbReference type="RefSeq" id="XP_022289648.1"/>
    </source>
</evidence>
<dbReference type="InterPro" id="IPR029021">
    <property type="entry name" value="Prot-tyrosine_phosphatase-like"/>
</dbReference>
<dbReference type="RefSeq" id="XP_022289648.1">
    <property type="nucleotide sequence ID" value="XM_022433940.1"/>
</dbReference>
<evidence type="ECO:0000313" key="3">
    <source>
        <dbReference type="RefSeq" id="XP_022289658.1"/>
    </source>
</evidence>
<dbReference type="OrthoDB" id="6123911at2759"/>
<accession>A0A8B8ADW2</accession>
<dbReference type="Proteomes" id="UP000694844">
    <property type="component" value="Chromosome 1"/>
</dbReference>
<dbReference type="KEGG" id="cvn:111101449"/>
<proteinExistence type="predicted"/>
<reference evidence="1" key="1">
    <citation type="submission" date="2024-06" db="UniProtKB">
        <authorList>
            <consortium name="RefSeq"/>
        </authorList>
    </citation>
    <scope>NUCLEOTIDE SEQUENCE [LARGE SCALE GENOMIC DNA]</scope>
    <source>
        <tissue evidence="2">Whole sample</tissue>
    </source>
</reference>
<keyword evidence="1" id="KW-1185">Reference proteome</keyword>
<sequence length="465" mass="51662">MIQRRALLTSVFSAVVLQNGIRMSTVAVGSKLGHEARPFVVRSPSGLNSGIKLWWAKEVTPEYYVAGRLSRRQLKYAAEGGFKSVVSLFSYDKPQNCCSGIDALPSTSDMASTAKEAGLLFKTVLTSSDANSATSDSVSKLKQSLKNIPTPVLVLSDRGYSAAFTMFLYLLNNDKNFTMEKAVTLSRILGMDFSMKCTNQKLCEATGENVDFPKLDHLPKQWLKYWPAIPVYKNWFVAGQISESHIPHIKQAGFRSVVNLRAGTTHKGKPAQEKISLLNVQDNSRTYGDENLGPRQSLEALKQKVIDPLKEPSYISPNSSYNFATSNPEDFGDLVGYNEELEKYAFRKAGIPYYHLPVVNSEPFSAELFALYQPELMDAVNRGPVLVHCASSKRAAYIAVLAAAVQHSQDLPWALSKLSDLGMTIGPSEKADIYDMYQEILSSDWKKKYHNSNTAREYCVKCKTN</sequence>
<evidence type="ECO:0000313" key="4">
    <source>
        <dbReference type="RefSeq" id="XP_022289667.1"/>
    </source>
</evidence>
<dbReference type="RefSeq" id="XP_022289658.1">
    <property type="nucleotide sequence ID" value="XM_022433950.1"/>
</dbReference>
<name>A0A8B8ADW2_CRAVI</name>
<evidence type="ECO:0000313" key="1">
    <source>
        <dbReference type="Proteomes" id="UP000694844"/>
    </source>
</evidence>